<comment type="caution">
    <text evidence="2">The sequence shown here is derived from an EMBL/GenBank/DDBJ whole genome shotgun (WGS) entry which is preliminary data.</text>
</comment>
<feature type="compositionally biased region" description="Low complexity" evidence="1">
    <location>
        <begin position="16"/>
        <end position="33"/>
    </location>
</feature>
<proteinExistence type="predicted"/>
<dbReference type="EMBL" id="CAIIXF020000010">
    <property type="protein sequence ID" value="CAH1797959.1"/>
    <property type="molecule type" value="Genomic_DNA"/>
</dbReference>
<dbReference type="PROSITE" id="PS50092">
    <property type="entry name" value="TSP1"/>
    <property type="match status" value="1"/>
</dbReference>
<dbReference type="Gene3D" id="2.20.100.10">
    <property type="entry name" value="Thrombospondin type-1 (TSP1) repeat"/>
    <property type="match status" value="1"/>
</dbReference>
<evidence type="ECO:0000256" key="1">
    <source>
        <dbReference type="SAM" id="MobiDB-lite"/>
    </source>
</evidence>
<dbReference type="InterPro" id="IPR000884">
    <property type="entry name" value="TSP1_rpt"/>
</dbReference>
<dbReference type="AlphaFoldDB" id="A0A8S4PXJ0"/>
<evidence type="ECO:0000313" key="2">
    <source>
        <dbReference type="EMBL" id="CAH1797959.1"/>
    </source>
</evidence>
<organism evidence="2 3">
    <name type="scientific">Owenia fusiformis</name>
    <name type="common">Polychaete worm</name>
    <dbReference type="NCBI Taxonomy" id="6347"/>
    <lineage>
        <taxon>Eukaryota</taxon>
        <taxon>Metazoa</taxon>
        <taxon>Spiralia</taxon>
        <taxon>Lophotrochozoa</taxon>
        <taxon>Annelida</taxon>
        <taxon>Polychaeta</taxon>
        <taxon>Sedentaria</taxon>
        <taxon>Canalipalpata</taxon>
        <taxon>Sabellida</taxon>
        <taxon>Oweniida</taxon>
        <taxon>Oweniidae</taxon>
        <taxon>Owenia</taxon>
    </lineage>
</organism>
<name>A0A8S4PXJ0_OWEFU</name>
<accession>A0A8S4PXJ0</accession>
<reference evidence="2" key="1">
    <citation type="submission" date="2022-03" db="EMBL/GenBank/DDBJ databases">
        <authorList>
            <person name="Martin C."/>
        </authorList>
    </citation>
    <scope>NUCLEOTIDE SEQUENCE</scope>
</reference>
<evidence type="ECO:0000313" key="3">
    <source>
        <dbReference type="Proteomes" id="UP000749559"/>
    </source>
</evidence>
<dbReference type="InterPro" id="IPR036383">
    <property type="entry name" value="TSP1_rpt_sf"/>
</dbReference>
<feature type="non-terminal residue" evidence="2">
    <location>
        <position position="153"/>
    </location>
</feature>
<dbReference type="Proteomes" id="UP000749559">
    <property type="component" value="Unassembled WGS sequence"/>
</dbReference>
<feature type="region of interest" description="Disordered" evidence="1">
    <location>
        <begin position="1"/>
        <end position="41"/>
    </location>
</feature>
<protein>
    <submittedName>
        <fullName evidence="2">Uncharacterized protein</fullName>
    </submittedName>
</protein>
<gene>
    <name evidence="2" type="ORF">OFUS_LOCUS22161</name>
</gene>
<keyword evidence="3" id="KW-1185">Reference proteome</keyword>
<sequence>KGTTGYQGPTGATGRTGNTGPQGQKGQKGEPGNTADSCQWTPWSPWSIGRCSRTCGNRTRLDTRTRRYTHCVSGAATERRTMACFIKPCTYCEWSNWGPWVIFERCNPISCHKPAHRERIELSKTSGSSTKCAGSSIETKGVNCDDSRYCYKK</sequence>